<dbReference type="Proteomes" id="UP000189701">
    <property type="component" value="Unplaced"/>
</dbReference>
<dbReference type="GeneID" id="104241818"/>
<keyword evidence="2" id="KW-1185">Reference proteome</keyword>
<protein>
    <submittedName>
        <fullName evidence="3">Uncharacterized protein LOC104241818</fullName>
    </submittedName>
</protein>
<evidence type="ECO:0000256" key="1">
    <source>
        <dbReference type="SAM" id="MobiDB-lite"/>
    </source>
</evidence>
<dbReference type="PANTHER" id="PTHR34676">
    <property type="entry name" value="DUF4219 DOMAIN-CONTAINING PROTEIN-RELATED"/>
    <property type="match status" value="1"/>
</dbReference>
<dbReference type="OrthoDB" id="1288219at2759"/>
<feature type="region of interest" description="Disordered" evidence="1">
    <location>
        <begin position="1"/>
        <end position="20"/>
    </location>
</feature>
<dbReference type="RefSeq" id="XP_009795071.1">
    <property type="nucleotide sequence ID" value="XM_009796769.1"/>
</dbReference>
<gene>
    <name evidence="3" type="primary">LOC104241818</name>
</gene>
<dbReference type="STRING" id="4096.A0A1U7XZJ5"/>
<reference evidence="2" key="1">
    <citation type="journal article" date="2013" name="Genome Biol.">
        <title>Reference genomes and transcriptomes of Nicotiana sylvestris and Nicotiana tomentosiformis.</title>
        <authorList>
            <person name="Sierro N."/>
            <person name="Battey J.N."/>
            <person name="Ouadi S."/>
            <person name="Bovet L."/>
            <person name="Goepfert S."/>
            <person name="Bakaher N."/>
            <person name="Peitsch M.C."/>
            <person name="Ivanov N.V."/>
        </authorList>
    </citation>
    <scope>NUCLEOTIDE SEQUENCE [LARGE SCALE GENOMIC DNA]</scope>
</reference>
<name>A0A1U7XZJ5_NICSY</name>
<organism evidence="2 3">
    <name type="scientific">Nicotiana sylvestris</name>
    <name type="common">Wood tobacco</name>
    <name type="synonym">South American tobacco</name>
    <dbReference type="NCBI Taxonomy" id="4096"/>
    <lineage>
        <taxon>Eukaryota</taxon>
        <taxon>Viridiplantae</taxon>
        <taxon>Streptophyta</taxon>
        <taxon>Embryophyta</taxon>
        <taxon>Tracheophyta</taxon>
        <taxon>Spermatophyta</taxon>
        <taxon>Magnoliopsida</taxon>
        <taxon>eudicotyledons</taxon>
        <taxon>Gunneridae</taxon>
        <taxon>Pentapetalae</taxon>
        <taxon>asterids</taxon>
        <taxon>lamiids</taxon>
        <taxon>Solanales</taxon>
        <taxon>Solanaceae</taxon>
        <taxon>Nicotianoideae</taxon>
        <taxon>Nicotianeae</taxon>
        <taxon>Nicotiana</taxon>
    </lineage>
</organism>
<dbReference type="AlphaFoldDB" id="A0A1U7XZJ5"/>
<proteinExistence type="predicted"/>
<dbReference type="KEGG" id="nsy:104241818"/>
<sequence length="110" mass="12811">MAASPNVEEGQSTTRPPRFNGKYYDWWKNRLHDFIMVEDSILWDVICDGPFVPMKVVGEETRIVPKTRIEYNDVDRKASKKNFKANKILVCDIGSDEHNRVSAYKFSKKI</sequence>
<evidence type="ECO:0000313" key="3">
    <source>
        <dbReference type="RefSeq" id="XP_009795071.1"/>
    </source>
</evidence>
<reference evidence="3" key="2">
    <citation type="submission" date="2025-08" db="UniProtKB">
        <authorList>
            <consortium name="RefSeq"/>
        </authorList>
    </citation>
    <scope>IDENTIFICATION</scope>
    <source>
        <tissue evidence="3">Leaf</tissue>
    </source>
</reference>
<accession>A0A1U7XZJ5</accession>
<evidence type="ECO:0000313" key="2">
    <source>
        <dbReference type="Proteomes" id="UP000189701"/>
    </source>
</evidence>
<dbReference type="PANTHER" id="PTHR34676:SF8">
    <property type="entry name" value="TRANSMEMBRANE PROTEIN"/>
    <property type="match status" value="1"/>
</dbReference>